<dbReference type="RefSeq" id="WP_341365654.1">
    <property type="nucleotide sequence ID" value="NZ_CP150951.2"/>
</dbReference>
<dbReference type="Gene3D" id="3.30.70.1280">
    <property type="entry name" value="SP0830-like domains"/>
    <property type="match status" value="1"/>
</dbReference>
<proteinExistence type="predicted"/>
<dbReference type="Proteomes" id="UP001440612">
    <property type="component" value="Chromosome"/>
</dbReference>
<dbReference type="InterPro" id="IPR012545">
    <property type="entry name" value="DUF1697"/>
</dbReference>
<dbReference type="PANTHER" id="PTHR36439:SF1">
    <property type="entry name" value="DUF1697 DOMAIN-CONTAINING PROTEIN"/>
    <property type="match status" value="1"/>
</dbReference>
<evidence type="ECO:0000313" key="2">
    <source>
        <dbReference type="Proteomes" id="UP001440612"/>
    </source>
</evidence>
<sequence length="173" mass="18537">MTKFVAFLRGINVGGHRKVPMADLREICPGTDVQTYIASGNVIFTATGNSADLADGLQAAIKDRFGFEVPVLVLEETQMRAVLSGNPFPMDAGKLVHAYLCYDSPQLDMAAVAALKADGEQIAVVDRTVWLYAPGGIGRSKLAAKLERLIGVEVTARNLNTVIKMVDMLNASV</sequence>
<protein>
    <submittedName>
        <fullName evidence="1">DUF1697 domain-containing protein</fullName>
    </submittedName>
</protein>
<evidence type="ECO:0000313" key="1">
    <source>
        <dbReference type="EMBL" id="WZC47534.1"/>
    </source>
</evidence>
<accession>A0ABZ2UZE6</accession>
<dbReference type="PANTHER" id="PTHR36439">
    <property type="entry name" value="BLL4334 PROTEIN"/>
    <property type="match status" value="1"/>
</dbReference>
<dbReference type="EMBL" id="CP150951">
    <property type="protein sequence ID" value="WZC47534.1"/>
    <property type="molecule type" value="Genomic_DNA"/>
</dbReference>
<organism evidence="1 2">
    <name type="scientific">Yoonia phaeophyticola</name>
    <dbReference type="NCBI Taxonomy" id="3137369"/>
    <lineage>
        <taxon>Bacteria</taxon>
        <taxon>Pseudomonadati</taxon>
        <taxon>Pseudomonadota</taxon>
        <taxon>Alphaproteobacteria</taxon>
        <taxon>Rhodobacterales</taxon>
        <taxon>Paracoccaceae</taxon>
        <taxon>Yoonia</taxon>
    </lineage>
</organism>
<gene>
    <name evidence="1" type="ORF">AABB29_11415</name>
</gene>
<dbReference type="PIRSF" id="PIRSF008502">
    <property type="entry name" value="UCP008502"/>
    <property type="match status" value="1"/>
</dbReference>
<keyword evidence="2" id="KW-1185">Reference proteome</keyword>
<name>A0ABZ2UZE6_9RHOB</name>
<dbReference type="Pfam" id="PF08002">
    <property type="entry name" value="DUF1697"/>
    <property type="match status" value="1"/>
</dbReference>
<reference evidence="2" key="1">
    <citation type="submission" date="2024-04" db="EMBL/GenBank/DDBJ databases">
        <title>Phylogenomic analyses of a clade within the roseobacter group suggest taxonomic reassignments of species of the genera Aestuariivita, Citreicella, Loktanella, Nautella, Pelagibaca, Ruegeria, Thalassobius, Thiobacimonas and Tropicibacter, and the proposal o.</title>
        <authorList>
            <person name="Jeon C.O."/>
        </authorList>
    </citation>
    <scope>NUCLEOTIDE SEQUENCE [LARGE SCALE GENOMIC DNA]</scope>
    <source>
        <strain evidence="2">BS5-3</strain>
    </source>
</reference>
<dbReference type="SUPFAM" id="SSF160379">
    <property type="entry name" value="SP0830-like"/>
    <property type="match status" value="1"/>
</dbReference>